<evidence type="ECO:0000313" key="2">
    <source>
        <dbReference type="Proteomes" id="UP001597641"/>
    </source>
</evidence>
<organism evidence="1 2">
    <name type="scientific">Pontibacter toksunensis</name>
    <dbReference type="NCBI Taxonomy" id="1332631"/>
    <lineage>
        <taxon>Bacteria</taxon>
        <taxon>Pseudomonadati</taxon>
        <taxon>Bacteroidota</taxon>
        <taxon>Cytophagia</taxon>
        <taxon>Cytophagales</taxon>
        <taxon>Hymenobacteraceae</taxon>
        <taxon>Pontibacter</taxon>
    </lineage>
</organism>
<accession>A0ABW6BVU7</accession>
<proteinExistence type="predicted"/>
<gene>
    <name evidence="1" type="ORF">ACFS7Z_16215</name>
</gene>
<protein>
    <submittedName>
        <fullName evidence="1">Uncharacterized protein</fullName>
    </submittedName>
</protein>
<dbReference type="EMBL" id="JBHUOX010000012">
    <property type="protein sequence ID" value="MFD3001919.1"/>
    <property type="molecule type" value="Genomic_DNA"/>
</dbReference>
<dbReference type="RefSeq" id="WP_377486699.1">
    <property type="nucleotide sequence ID" value="NZ_JBHUOX010000012.1"/>
</dbReference>
<reference evidence="2" key="1">
    <citation type="journal article" date="2019" name="Int. J. Syst. Evol. Microbiol.">
        <title>The Global Catalogue of Microorganisms (GCM) 10K type strain sequencing project: providing services to taxonomists for standard genome sequencing and annotation.</title>
        <authorList>
            <consortium name="The Broad Institute Genomics Platform"/>
            <consortium name="The Broad Institute Genome Sequencing Center for Infectious Disease"/>
            <person name="Wu L."/>
            <person name="Ma J."/>
        </authorList>
    </citation>
    <scope>NUCLEOTIDE SEQUENCE [LARGE SCALE GENOMIC DNA]</scope>
    <source>
        <strain evidence="2">KCTC 23984</strain>
    </source>
</reference>
<dbReference type="Proteomes" id="UP001597641">
    <property type="component" value="Unassembled WGS sequence"/>
</dbReference>
<comment type="caution">
    <text evidence="1">The sequence shown here is derived from an EMBL/GenBank/DDBJ whole genome shotgun (WGS) entry which is preliminary data.</text>
</comment>
<evidence type="ECO:0000313" key="1">
    <source>
        <dbReference type="EMBL" id="MFD3001919.1"/>
    </source>
</evidence>
<keyword evidence="2" id="KW-1185">Reference proteome</keyword>
<name>A0ABW6BVU7_9BACT</name>
<sequence>MRTLEERRNILRQISQAESSKGNGRWATMQEERAEEMKVHVERLRELLAKSALSDDEHMSKVE</sequence>